<dbReference type="EMBL" id="PVFZ01000003">
    <property type="protein sequence ID" value="PRF28675.1"/>
    <property type="molecule type" value="Genomic_DNA"/>
</dbReference>
<name>A0A8E2UYK2_9BURK</name>
<organism evidence="2 3">
    <name type="scientific">Burkholderia multivorans</name>
    <dbReference type="NCBI Taxonomy" id="87883"/>
    <lineage>
        <taxon>Bacteria</taxon>
        <taxon>Pseudomonadati</taxon>
        <taxon>Pseudomonadota</taxon>
        <taxon>Betaproteobacteria</taxon>
        <taxon>Burkholderiales</taxon>
        <taxon>Burkholderiaceae</taxon>
        <taxon>Burkholderia</taxon>
        <taxon>Burkholderia cepacia complex</taxon>
    </lineage>
</organism>
<reference evidence="2 3" key="1">
    <citation type="submission" date="2018-03" db="EMBL/GenBank/DDBJ databases">
        <authorList>
            <person name="Nguyen K."/>
            <person name="Fouts D."/>
            <person name="Sutton G."/>
        </authorList>
    </citation>
    <scope>NUCLEOTIDE SEQUENCE [LARGE SCALE GENOMIC DNA]</scope>
    <source>
        <strain evidence="2 3">AU17135</strain>
    </source>
</reference>
<evidence type="ECO:0000313" key="2">
    <source>
        <dbReference type="EMBL" id="PRF28675.1"/>
    </source>
</evidence>
<sequence length="64" mass="7130">MIGTARRACAPVATGRDTGSAPPLRRGVFLRARRVRMRVRKRSAARAITISESIRCRRRAISLP</sequence>
<accession>A0A8E2UYK2</accession>
<evidence type="ECO:0000256" key="1">
    <source>
        <dbReference type="SAM" id="MobiDB-lite"/>
    </source>
</evidence>
<evidence type="ECO:0000313" key="3">
    <source>
        <dbReference type="Proteomes" id="UP000237686"/>
    </source>
</evidence>
<protein>
    <submittedName>
        <fullName evidence="2">Uncharacterized protein</fullName>
    </submittedName>
</protein>
<gene>
    <name evidence="2" type="ORF">C6P98_00260</name>
</gene>
<dbReference type="AlphaFoldDB" id="A0A8E2UYK2"/>
<proteinExistence type="predicted"/>
<dbReference type="Proteomes" id="UP000237686">
    <property type="component" value="Unassembled WGS sequence"/>
</dbReference>
<comment type="caution">
    <text evidence="2">The sequence shown here is derived from an EMBL/GenBank/DDBJ whole genome shotgun (WGS) entry which is preliminary data.</text>
</comment>
<feature type="region of interest" description="Disordered" evidence="1">
    <location>
        <begin position="1"/>
        <end position="21"/>
    </location>
</feature>